<dbReference type="Pfam" id="PF00514">
    <property type="entry name" value="Arm"/>
    <property type="match status" value="2"/>
</dbReference>
<name>A0A699ZQ80_HAELA</name>
<dbReference type="InterPro" id="IPR011989">
    <property type="entry name" value="ARM-like"/>
</dbReference>
<comment type="caution">
    <text evidence="3">The sequence shown here is derived from an EMBL/GenBank/DDBJ whole genome shotgun (WGS) entry which is preliminary data.</text>
</comment>
<accession>A0A699ZQ80</accession>
<dbReference type="InterPro" id="IPR044282">
    <property type="entry name" value="ABAP1/ARIA"/>
</dbReference>
<dbReference type="EMBL" id="BLLF01001714">
    <property type="protein sequence ID" value="GFH20874.1"/>
    <property type="molecule type" value="Genomic_DNA"/>
</dbReference>
<sequence length="347" mass="36551">MTKGSSRVYQEGATQSQSSPVQLKRTLAQAFGDQVPEEVEMTDSEEAEVPKQQVVKLIEALRSGIVGGKAVDKAALRKAAHHLAELCKIDECVDLVVSHGAVEAVVPLLNLSDRAGSESSPGTGSSANDDLEKEACFILGLLAVKPEYQARIAQEGALEGFVRLLKEHRMGATTKTQPGSGGSARRAADAITNLAHENVEIKNQVRLKGGIPPLVALLEALDLKVQRAAAGALRTLAFKNEENKNQITEGGALPILIQMLRSEDAGVHYEAVGVIGNLVLEEGALQPVIGLLQSSCPESQREAALLLGQFATTDADTKARAGCSSTAAAATAPSCTLSHTSHRGSWR</sequence>
<dbReference type="AlphaFoldDB" id="A0A699ZQ80"/>
<evidence type="ECO:0000313" key="4">
    <source>
        <dbReference type="Proteomes" id="UP000485058"/>
    </source>
</evidence>
<dbReference type="Gene3D" id="1.25.10.10">
    <property type="entry name" value="Leucine-rich Repeat Variant"/>
    <property type="match status" value="2"/>
</dbReference>
<dbReference type="PANTHER" id="PTHR46710:SF1">
    <property type="entry name" value="ARM REPEAT PROTEIN INTERACTING WITH ABF2"/>
    <property type="match status" value="1"/>
</dbReference>
<dbReference type="InterPro" id="IPR016024">
    <property type="entry name" value="ARM-type_fold"/>
</dbReference>
<dbReference type="Proteomes" id="UP000485058">
    <property type="component" value="Unassembled WGS sequence"/>
</dbReference>
<dbReference type="SMART" id="SM00185">
    <property type="entry name" value="ARM"/>
    <property type="match status" value="4"/>
</dbReference>
<feature type="repeat" description="ARM" evidence="1">
    <location>
        <begin position="251"/>
        <end position="278"/>
    </location>
</feature>
<feature type="repeat" description="ARM" evidence="1">
    <location>
        <begin position="209"/>
        <end position="251"/>
    </location>
</feature>
<evidence type="ECO:0000256" key="2">
    <source>
        <dbReference type="SAM" id="MobiDB-lite"/>
    </source>
</evidence>
<dbReference type="PROSITE" id="PS50176">
    <property type="entry name" value="ARM_REPEAT"/>
    <property type="match status" value="2"/>
</dbReference>
<reference evidence="3 4" key="1">
    <citation type="submission" date="2020-02" db="EMBL/GenBank/DDBJ databases">
        <title>Draft genome sequence of Haematococcus lacustris strain NIES-144.</title>
        <authorList>
            <person name="Morimoto D."/>
            <person name="Nakagawa S."/>
            <person name="Yoshida T."/>
            <person name="Sawayama S."/>
        </authorList>
    </citation>
    <scope>NUCLEOTIDE SEQUENCE [LARGE SCALE GENOMIC DNA]</scope>
    <source>
        <strain evidence="3 4">NIES-144</strain>
    </source>
</reference>
<evidence type="ECO:0000313" key="3">
    <source>
        <dbReference type="EMBL" id="GFH20874.1"/>
    </source>
</evidence>
<organism evidence="3 4">
    <name type="scientific">Haematococcus lacustris</name>
    <name type="common">Green alga</name>
    <name type="synonym">Haematococcus pluvialis</name>
    <dbReference type="NCBI Taxonomy" id="44745"/>
    <lineage>
        <taxon>Eukaryota</taxon>
        <taxon>Viridiplantae</taxon>
        <taxon>Chlorophyta</taxon>
        <taxon>core chlorophytes</taxon>
        <taxon>Chlorophyceae</taxon>
        <taxon>CS clade</taxon>
        <taxon>Chlamydomonadales</taxon>
        <taxon>Haematococcaceae</taxon>
        <taxon>Haematococcus</taxon>
    </lineage>
</organism>
<proteinExistence type="predicted"/>
<keyword evidence="4" id="KW-1185">Reference proteome</keyword>
<feature type="compositionally biased region" description="Polar residues" evidence="2">
    <location>
        <begin position="1"/>
        <end position="21"/>
    </location>
</feature>
<evidence type="ECO:0000256" key="1">
    <source>
        <dbReference type="PROSITE-ProRule" id="PRU00259"/>
    </source>
</evidence>
<protein>
    <submittedName>
        <fullName evidence="3">BTB domain-containing protein</fullName>
    </submittedName>
</protein>
<gene>
    <name evidence="3" type="ORF">HaLaN_18074</name>
</gene>
<dbReference type="InterPro" id="IPR000225">
    <property type="entry name" value="Armadillo"/>
</dbReference>
<feature type="region of interest" description="Disordered" evidence="2">
    <location>
        <begin position="1"/>
        <end position="22"/>
    </location>
</feature>
<dbReference type="PANTHER" id="PTHR46710">
    <property type="entry name" value="ARM REPEAT PROTEIN INTERACTING WITH ABF2"/>
    <property type="match status" value="1"/>
</dbReference>
<dbReference type="SUPFAM" id="SSF48371">
    <property type="entry name" value="ARM repeat"/>
    <property type="match status" value="1"/>
</dbReference>